<protein>
    <submittedName>
        <fullName evidence="1">Uncharacterized protein</fullName>
    </submittedName>
</protein>
<keyword evidence="2" id="KW-1185">Reference proteome</keyword>
<dbReference type="Proteomes" id="UP000023152">
    <property type="component" value="Unassembled WGS sequence"/>
</dbReference>
<comment type="caution">
    <text evidence="1">The sequence shown here is derived from an EMBL/GenBank/DDBJ whole genome shotgun (WGS) entry which is preliminary data.</text>
</comment>
<feature type="non-terminal residue" evidence="1">
    <location>
        <position position="173"/>
    </location>
</feature>
<dbReference type="EMBL" id="ASPP01008939">
    <property type="protein sequence ID" value="ETO24822.1"/>
    <property type="molecule type" value="Genomic_DNA"/>
</dbReference>
<name>X6NHJ4_RETFI</name>
<dbReference type="AlphaFoldDB" id="X6NHJ4"/>
<organism evidence="1 2">
    <name type="scientific">Reticulomyxa filosa</name>
    <dbReference type="NCBI Taxonomy" id="46433"/>
    <lineage>
        <taxon>Eukaryota</taxon>
        <taxon>Sar</taxon>
        <taxon>Rhizaria</taxon>
        <taxon>Retaria</taxon>
        <taxon>Foraminifera</taxon>
        <taxon>Monothalamids</taxon>
        <taxon>Reticulomyxidae</taxon>
        <taxon>Reticulomyxa</taxon>
    </lineage>
</organism>
<evidence type="ECO:0000313" key="2">
    <source>
        <dbReference type="Proteomes" id="UP000023152"/>
    </source>
</evidence>
<reference evidence="1 2" key="1">
    <citation type="journal article" date="2013" name="Curr. Biol.">
        <title>The Genome of the Foraminiferan Reticulomyxa filosa.</title>
        <authorList>
            <person name="Glockner G."/>
            <person name="Hulsmann N."/>
            <person name="Schleicher M."/>
            <person name="Noegel A.A."/>
            <person name="Eichinger L."/>
            <person name="Gallinger C."/>
            <person name="Pawlowski J."/>
            <person name="Sierra R."/>
            <person name="Euteneuer U."/>
            <person name="Pillet L."/>
            <person name="Moustafa A."/>
            <person name="Platzer M."/>
            <person name="Groth M."/>
            <person name="Szafranski K."/>
            <person name="Schliwa M."/>
        </authorList>
    </citation>
    <scope>NUCLEOTIDE SEQUENCE [LARGE SCALE GENOMIC DNA]</scope>
</reference>
<accession>X6NHJ4</accession>
<proteinExistence type="predicted"/>
<sequence length="173" mass="19249">MPKQKQRQTQAQVQVETPSTKWKHRRAIQRLKCHQITITVLTKACKKQNQKKQNKIKVRKQLSIVKAEKQKMVGRRTKPVADVAQANRVDTIDIEAIGEVVENDNYQNHPHSKTVRDGGGVKIEPGVKVKPKAEAGVGVETKVKVGVAVEVDTTVAVVDITRTMTTATIMIIT</sequence>
<gene>
    <name evidence="1" type="ORF">RFI_12338</name>
</gene>
<evidence type="ECO:0000313" key="1">
    <source>
        <dbReference type="EMBL" id="ETO24822.1"/>
    </source>
</evidence>